<protein>
    <submittedName>
        <fullName evidence="3">FLYWCH-type domain-containing protein</fullName>
    </submittedName>
</protein>
<dbReference type="Proteomes" id="UP000887574">
    <property type="component" value="Unplaced"/>
</dbReference>
<dbReference type="WBParaSite" id="jg13224">
    <property type="protein sequence ID" value="jg13224"/>
    <property type="gene ID" value="jg13224"/>
</dbReference>
<feature type="region of interest" description="Disordered" evidence="1">
    <location>
        <begin position="1"/>
        <end position="26"/>
    </location>
</feature>
<evidence type="ECO:0000313" key="2">
    <source>
        <dbReference type="Proteomes" id="UP000887574"/>
    </source>
</evidence>
<accession>A0A915CXJ9</accession>
<keyword evidence="2" id="KW-1185">Reference proteome</keyword>
<evidence type="ECO:0000256" key="1">
    <source>
        <dbReference type="SAM" id="MobiDB-lite"/>
    </source>
</evidence>
<evidence type="ECO:0000313" key="3">
    <source>
        <dbReference type="WBParaSite" id="jg13224"/>
    </source>
</evidence>
<dbReference type="Gene3D" id="2.20.25.240">
    <property type="match status" value="1"/>
</dbReference>
<organism evidence="2 3">
    <name type="scientific">Ditylenchus dipsaci</name>
    <dbReference type="NCBI Taxonomy" id="166011"/>
    <lineage>
        <taxon>Eukaryota</taxon>
        <taxon>Metazoa</taxon>
        <taxon>Ecdysozoa</taxon>
        <taxon>Nematoda</taxon>
        <taxon>Chromadorea</taxon>
        <taxon>Rhabditida</taxon>
        <taxon>Tylenchina</taxon>
        <taxon>Tylenchomorpha</taxon>
        <taxon>Sphaerularioidea</taxon>
        <taxon>Anguinidae</taxon>
        <taxon>Anguininae</taxon>
        <taxon>Ditylenchus</taxon>
    </lineage>
</organism>
<reference evidence="3" key="1">
    <citation type="submission" date="2022-11" db="UniProtKB">
        <authorList>
            <consortium name="WormBaseParasite"/>
        </authorList>
    </citation>
    <scope>IDENTIFICATION</scope>
</reference>
<dbReference type="AlphaFoldDB" id="A0A915CXJ9"/>
<proteinExistence type="predicted"/>
<name>A0A915CXJ9_9BILA</name>
<sequence length="329" mass="37196">MVIQSNKGKPMANCGGHLMRRNKPSADGTKQYWRCATTGCQGTAESAFGSTIDLLPRINHNPITCSYTGNQDQDRMNIVKQVATANPALSSHQIVTNAKEGLSMEEIEAFPEDSNIKRRVTNARRPIGAVEADLEPAIMVLSEDLKTTANGERFLLYDSRNDHPEKPVILIYASEYGLNLLRENRKWSGDGTFFSCPKHFKQLYTLNIFKEHSSLPTVFFLLPGKSEEIYKRAFDALTRLCPDLDPDMFMAGYRHDANPLDALRNASSQKVVKAELQIKTLVDRYAAVDVLLRNTANRVKFLRHLQLHTAKFYNQDTSNEVETMDEYMD</sequence>